<keyword evidence="21" id="KW-1185">Reference proteome</keyword>
<evidence type="ECO:0000256" key="3">
    <source>
        <dbReference type="ARBA" id="ARBA00020352"/>
    </source>
</evidence>
<feature type="binding site" evidence="16">
    <location>
        <position position="9"/>
    </location>
    <ligand>
        <name>substrate</name>
    </ligand>
</feature>
<dbReference type="InterPro" id="IPR006054">
    <property type="entry name" value="DnaQ"/>
</dbReference>
<evidence type="ECO:0000256" key="1">
    <source>
        <dbReference type="ARBA" id="ARBA00001936"/>
    </source>
</evidence>
<dbReference type="GO" id="GO:0005829">
    <property type="term" value="C:cytosol"/>
    <property type="evidence" value="ECO:0007669"/>
    <property type="project" value="TreeGrafter"/>
</dbReference>
<keyword evidence="13 17" id="KW-0464">Manganese</keyword>
<evidence type="ECO:0000256" key="17">
    <source>
        <dbReference type="PIRSR" id="PIRSR606309-3"/>
    </source>
</evidence>
<evidence type="ECO:0000256" key="16">
    <source>
        <dbReference type="PIRSR" id="PIRSR606309-2"/>
    </source>
</evidence>
<keyword evidence="4 18" id="KW-0808">Transferase</keyword>
<feature type="binding site" evidence="16">
    <location>
        <position position="158"/>
    </location>
    <ligand>
        <name>substrate</name>
    </ligand>
</feature>
<dbReference type="Gene3D" id="3.30.420.10">
    <property type="entry name" value="Ribonuclease H-like superfamily/Ribonuclease H"/>
    <property type="match status" value="1"/>
</dbReference>
<evidence type="ECO:0000256" key="5">
    <source>
        <dbReference type="ARBA" id="ARBA00022695"/>
    </source>
</evidence>
<feature type="binding site" evidence="17">
    <location>
        <position position="7"/>
    </location>
    <ligand>
        <name>a divalent metal cation</name>
        <dbReference type="ChEBI" id="CHEBI:60240"/>
        <label>1</label>
        <note>catalytic</note>
    </ligand>
</feature>
<feature type="binding site" evidence="16">
    <location>
        <position position="7"/>
    </location>
    <ligand>
        <name>substrate</name>
    </ligand>
</feature>
<keyword evidence="12 18" id="KW-0239">DNA-directed DNA polymerase</keyword>
<dbReference type="NCBIfam" id="TIGR00573">
    <property type="entry name" value="dnaq"/>
    <property type="match status" value="1"/>
</dbReference>
<dbReference type="NCBIfam" id="NF004316">
    <property type="entry name" value="PRK05711.1"/>
    <property type="match status" value="1"/>
</dbReference>
<keyword evidence="7 18" id="KW-0540">Nuclease</keyword>
<comment type="cofactor">
    <cofactor evidence="1 18">
        <name>Mn(2+)</name>
        <dbReference type="ChEBI" id="CHEBI:29035"/>
    </cofactor>
</comment>
<feature type="binding site" evidence="16">
    <location>
        <position position="52"/>
    </location>
    <ligand>
        <name>substrate</name>
    </ligand>
</feature>
<keyword evidence="6 18" id="KW-0235">DNA replication</keyword>
<organism evidence="20 21">
    <name type="scientific">Beggiatoa alba B18LD</name>
    <dbReference type="NCBI Taxonomy" id="395493"/>
    <lineage>
        <taxon>Bacteria</taxon>
        <taxon>Pseudomonadati</taxon>
        <taxon>Pseudomonadota</taxon>
        <taxon>Gammaproteobacteria</taxon>
        <taxon>Thiotrichales</taxon>
        <taxon>Thiotrichaceae</taxon>
        <taxon>Beggiatoa</taxon>
    </lineage>
</organism>
<dbReference type="InterPro" id="IPR036397">
    <property type="entry name" value="RNaseH_sf"/>
</dbReference>
<proteinExistence type="predicted"/>
<feature type="binding site" evidence="17">
    <location>
        <position position="158"/>
    </location>
    <ligand>
        <name>a divalent metal cation</name>
        <dbReference type="ChEBI" id="CHEBI:60240"/>
        <label>1</label>
        <note>catalytic</note>
    </ligand>
</feature>
<gene>
    <name evidence="18" type="primary">dnaQ</name>
    <name evidence="20" type="ORF">BegalDRAFT_1521</name>
</gene>
<evidence type="ECO:0000256" key="13">
    <source>
        <dbReference type="ARBA" id="ARBA00023211"/>
    </source>
</evidence>
<evidence type="ECO:0000256" key="15">
    <source>
        <dbReference type="PIRSR" id="PIRSR606309-1"/>
    </source>
</evidence>
<dbReference type="EC" id="2.7.7.7" evidence="2 18"/>
<feature type="domain" description="Exonuclease" evidence="19">
    <location>
        <begin position="2"/>
        <end position="175"/>
    </location>
</feature>
<feature type="binding site" evidence="17">
    <location>
        <position position="9"/>
    </location>
    <ligand>
        <name>a divalent metal cation</name>
        <dbReference type="ChEBI" id="CHEBI:60240"/>
        <label>1</label>
        <note>catalytic</note>
    </ligand>
</feature>
<evidence type="ECO:0000259" key="19">
    <source>
        <dbReference type="SMART" id="SM00479"/>
    </source>
</evidence>
<dbReference type="PANTHER" id="PTHR30231:SF41">
    <property type="entry name" value="DNA POLYMERASE III SUBUNIT EPSILON"/>
    <property type="match status" value="1"/>
</dbReference>
<sequence length="247" mass="27927">MRQIVLDTETTGLEPKEGHRIIEIGCIEILNRRVTKQHFHCYLNPECEISAEAVAVHGLTSEFLQDKPKFAEIVTKFMDFIRDAELIIHNADFDVGFINHELQLLRQNWQALNHYCQITDTLKMARTLFPGQKANLDALCRRYGIDNSHRELHGALLDAELLAEVYLAMTGGQTSLLATDSNQQTNRHQPAQETIRRLATDRPALPIILANAEELEAHQQRLNAIDKASGGKCAWKKLTETPANVPE</sequence>
<evidence type="ECO:0000256" key="8">
    <source>
        <dbReference type="ARBA" id="ARBA00022723"/>
    </source>
</evidence>
<keyword evidence="9 18" id="KW-0378">Hydrolase</keyword>
<comment type="catalytic activity">
    <reaction evidence="14 18">
        <text>DNA(n) + a 2'-deoxyribonucleoside 5'-triphosphate = DNA(n+1) + diphosphate</text>
        <dbReference type="Rhea" id="RHEA:22508"/>
        <dbReference type="Rhea" id="RHEA-COMP:17339"/>
        <dbReference type="Rhea" id="RHEA-COMP:17340"/>
        <dbReference type="ChEBI" id="CHEBI:33019"/>
        <dbReference type="ChEBI" id="CHEBI:61560"/>
        <dbReference type="ChEBI" id="CHEBI:173112"/>
        <dbReference type="EC" id="2.7.7.7"/>
    </reaction>
</comment>
<dbReference type="PANTHER" id="PTHR30231">
    <property type="entry name" value="DNA POLYMERASE III SUBUNIT EPSILON"/>
    <property type="match status" value="1"/>
</dbReference>
<keyword evidence="5 18" id="KW-0548">Nucleotidyltransferase</keyword>
<dbReference type="SMART" id="SM00479">
    <property type="entry name" value="EXOIII"/>
    <property type="match status" value="1"/>
</dbReference>
<name>I3CFL0_9GAMM</name>
<dbReference type="STRING" id="395493.BegalDRAFT_1521"/>
<evidence type="ECO:0000256" key="2">
    <source>
        <dbReference type="ARBA" id="ARBA00012417"/>
    </source>
</evidence>
<dbReference type="GO" id="GO:0003887">
    <property type="term" value="F:DNA-directed DNA polymerase activity"/>
    <property type="evidence" value="ECO:0007669"/>
    <property type="project" value="UniProtKB-KW"/>
</dbReference>
<dbReference type="AlphaFoldDB" id="I3CFL0"/>
<dbReference type="InterPro" id="IPR006309">
    <property type="entry name" value="DnaQ_proteo"/>
</dbReference>
<evidence type="ECO:0000256" key="6">
    <source>
        <dbReference type="ARBA" id="ARBA00022705"/>
    </source>
</evidence>
<dbReference type="EMBL" id="JH600070">
    <property type="protein sequence ID" value="EIJ42403.1"/>
    <property type="molecule type" value="Genomic_DNA"/>
</dbReference>
<evidence type="ECO:0000256" key="14">
    <source>
        <dbReference type="ARBA" id="ARBA00049244"/>
    </source>
</evidence>
<dbReference type="InterPro" id="IPR012337">
    <property type="entry name" value="RNaseH-like_sf"/>
</dbReference>
<dbReference type="SUPFAM" id="SSF53098">
    <property type="entry name" value="Ribonuclease H-like"/>
    <property type="match status" value="1"/>
</dbReference>
<dbReference type="eggNOG" id="COG0847">
    <property type="taxonomic scope" value="Bacteria"/>
</dbReference>
<dbReference type="FunFam" id="3.30.420.10:FF:000012">
    <property type="entry name" value="DNA polymerase III subunit epsilon"/>
    <property type="match status" value="1"/>
</dbReference>
<evidence type="ECO:0000256" key="9">
    <source>
        <dbReference type="ARBA" id="ARBA00022801"/>
    </source>
</evidence>
<dbReference type="Pfam" id="PF00929">
    <property type="entry name" value="RNase_T"/>
    <property type="match status" value="1"/>
</dbReference>
<evidence type="ECO:0000256" key="11">
    <source>
        <dbReference type="ARBA" id="ARBA00022842"/>
    </source>
</evidence>
<dbReference type="OrthoDB" id="9804290at2"/>
<reference evidence="20 21" key="1">
    <citation type="submission" date="2011-11" db="EMBL/GenBank/DDBJ databases">
        <title>Improved High-Quality Draft sequence of Beggiatoa alba B18lD.</title>
        <authorList>
            <consortium name="US DOE Joint Genome Institute"/>
            <person name="Lucas S."/>
            <person name="Han J."/>
            <person name="Lapidus A."/>
            <person name="Cheng J.-F."/>
            <person name="Goodwin L."/>
            <person name="Pitluck S."/>
            <person name="Peters L."/>
            <person name="Mikhailova N."/>
            <person name="Held B."/>
            <person name="Detter J.C."/>
            <person name="Han C."/>
            <person name="Tapia R."/>
            <person name="Land M."/>
            <person name="Hauser L."/>
            <person name="Kyrpides N."/>
            <person name="Ivanova N."/>
            <person name="Pagani I."/>
            <person name="Samuel K."/>
            <person name="Teske A."/>
            <person name="Mueller J."/>
            <person name="Woyke T."/>
        </authorList>
    </citation>
    <scope>NUCLEOTIDE SEQUENCE [LARGE SCALE GENOMIC DNA]</scope>
    <source>
        <strain evidence="20 21">B18LD</strain>
    </source>
</reference>
<dbReference type="HOGENOM" id="CLU_047806_2_0_6"/>
<dbReference type="GO" id="GO:0046872">
    <property type="term" value="F:metal ion binding"/>
    <property type="evidence" value="ECO:0007669"/>
    <property type="project" value="UniProtKB-KW"/>
</dbReference>
<dbReference type="GO" id="GO:0008408">
    <property type="term" value="F:3'-5' exonuclease activity"/>
    <property type="evidence" value="ECO:0007669"/>
    <property type="project" value="TreeGrafter"/>
</dbReference>
<dbReference type="GO" id="GO:0045004">
    <property type="term" value="P:DNA replication proofreading"/>
    <property type="evidence" value="ECO:0007669"/>
    <property type="project" value="TreeGrafter"/>
</dbReference>
<keyword evidence="10 18" id="KW-0269">Exonuclease</keyword>
<dbReference type="InterPro" id="IPR013520">
    <property type="entry name" value="Ribonucl_H"/>
</dbReference>
<keyword evidence="8 17" id="KW-0479">Metal-binding</keyword>
<comment type="subunit">
    <text evidence="18">DNA polymerase III contains a core (composed of alpha, epsilon and theta chains) that associates with a tau subunit. This core dimerizes to form the POLIII' complex. PolIII' associates with the gamma complex (composed of gamma, delta, delta', psi and chi chains) and with the beta chain to form the complete DNA polymerase III complex.</text>
</comment>
<evidence type="ECO:0000256" key="18">
    <source>
        <dbReference type="RuleBase" id="RU364087"/>
    </source>
</evidence>
<keyword evidence="11 17" id="KW-0460">Magnesium</keyword>
<evidence type="ECO:0000256" key="10">
    <source>
        <dbReference type="ARBA" id="ARBA00022839"/>
    </source>
</evidence>
<evidence type="ECO:0000313" key="20">
    <source>
        <dbReference type="EMBL" id="EIJ42403.1"/>
    </source>
</evidence>
<feature type="binding site" evidence="16">
    <location>
        <position position="57"/>
    </location>
    <ligand>
        <name>substrate</name>
    </ligand>
</feature>
<evidence type="ECO:0000256" key="12">
    <source>
        <dbReference type="ARBA" id="ARBA00022932"/>
    </source>
</evidence>
<dbReference type="GO" id="GO:0003677">
    <property type="term" value="F:DNA binding"/>
    <property type="evidence" value="ECO:0007669"/>
    <property type="project" value="InterPro"/>
</dbReference>
<dbReference type="Proteomes" id="UP000005744">
    <property type="component" value="Unassembled WGS sequence"/>
</dbReference>
<evidence type="ECO:0000256" key="4">
    <source>
        <dbReference type="ARBA" id="ARBA00022679"/>
    </source>
</evidence>
<evidence type="ECO:0000313" key="21">
    <source>
        <dbReference type="Proteomes" id="UP000005744"/>
    </source>
</evidence>
<dbReference type="NCBIfam" id="TIGR01406">
    <property type="entry name" value="dnaQ_proteo"/>
    <property type="match status" value="1"/>
</dbReference>
<feature type="active site" description="Proton acceptor" evidence="15">
    <location>
        <position position="153"/>
    </location>
</feature>
<accession>I3CFL0</accession>
<dbReference type="RefSeq" id="WP_002685312.1">
    <property type="nucleotide sequence ID" value="NZ_JH600070.1"/>
</dbReference>
<evidence type="ECO:0000256" key="7">
    <source>
        <dbReference type="ARBA" id="ARBA00022722"/>
    </source>
</evidence>
<comment type="function">
    <text evidence="18">DNA polymerase III is a complex, multichain enzyme responsible for most of the replicative synthesis in bacteria. The epsilon subunit contain the editing function and is a proofreading 3'-5' exonuclease.</text>
</comment>
<dbReference type="CDD" id="cd06131">
    <property type="entry name" value="DNA_pol_III_epsilon_Ecoli_like"/>
    <property type="match status" value="1"/>
</dbReference>
<comment type="cofactor">
    <cofactor evidence="17">
        <name>Mg(2+)</name>
        <dbReference type="ChEBI" id="CHEBI:18420"/>
    </cofactor>
    <cofactor evidence="17">
        <name>Mn(2+)</name>
        <dbReference type="ChEBI" id="CHEBI:29035"/>
    </cofactor>
    <text evidence="17">Binds 2 divalent metal cations. Magnesium or manganese.</text>
</comment>
<protein>
    <recommendedName>
        <fullName evidence="3 18">DNA polymerase III subunit epsilon</fullName>
        <ecNumber evidence="2 18">2.7.7.7</ecNumber>
    </recommendedName>
</protein>